<gene>
    <name evidence="2" type="ORF">EL17_18975</name>
</gene>
<sequence>MGLILSIETAIAVCSVALHREGNLLGRLELHQDNVHSQKLMPIIDALLTQGGFKTNDLQAIAVSSGPGSYTGLRIGVSTAKGMAFANDIPLIAVDTLDALAYGIHQIVDPKDFIVPMIDARRMEVYQKVLDGEMNEISVLEPLIIDGSSYIEYFDRGKVFFLGDAVSKIKNQIKHHNARFLDMVNSASSVGKLAHKKFMMNDMVDVAYFEPNYLKEFRVITSKKNPLLL</sequence>
<dbReference type="RefSeq" id="WP_035078068.1">
    <property type="nucleotide sequence ID" value="NZ_JMIH01000028.1"/>
</dbReference>
<dbReference type="PANTHER" id="PTHR11735:SF11">
    <property type="entry name" value="TRNA THREONYLCARBAMOYLADENOSINE BIOSYNTHESIS PROTEIN TSAB"/>
    <property type="match status" value="1"/>
</dbReference>
<dbReference type="PANTHER" id="PTHR11735">
    <property type="entry name" value="TRNA N6-ADENOSINE THREONYLCARBAMOYLTRANSFERASE"/>
    <property type="match status" value="1"/>
</dbReference>
<dbReference type="NCBIfam" id="TIGR03725">
    <property type="entry name" value="T6A_YeaZ"/>
    <property type="match status" value="1"/>
</dbReference>
<dbReference type="InterPro" id="IPR022496">
    <property type="entry name" value="T6A_TsaB"/>
</dbReference>
<keyword evidence="3" id="KW-1185">Reference proteome</keyword>
<dbReference type="InterPro" id="IPR000905">
    <property type="entry name" value="Gcp-like_dom"/>
</dbReference>
<reference evidence="2 3" key="1">
    <citation type="submission" date="2014-04" db="EMBL/GenBank/DDBJ databases">
        <title>Characterization and application of a salt tolerant electro-active bacterium.</title>
        <authorList>
            <person name="Yang L."/>
            <person name="Wei S."/>
            <person name="Tay Q.X.M."/>
        </authorList>
    </citation>
    <scope>NUCLEOTIDE SEQUENCE [LARGE SCALE GENOMIC DNA]</scope>
    <source>
        <strain evidence="2 3">LY1</strain>
    </source>
</reference>
<dbReference type="GO" id="GO:0005829">
    <property type="term" value="C:cytosol"/>
    <property type="evidence" value="ECO:0007669"/>
    <property type="project" value="TreeGrafter"/>
</dbReference>
<dbReference type="Gene3D" id="3.30.420.40">
    <property type="match status" value="2"/>
</dbReference>
<dbReference type="EMBL" id="JMIH01000028">
    <property type="protein sequence ID" value="KEO72003.1"/>
    <property type="molecule type" value="Genomic_DNA"/>
</dbReference>
<dbReference type="GO" id="GO:0002949">
    <property type="term" value="P:tRNA threonylcarbamoyladenosine modification"/>
    <property type="evidence" value="ECO:0007669"/>
    <property type="project" value="InterPro"/>
</dbReference>
<evidence type="ECO:0000313" key="2">
    <source>
        <dbReference type="EMBL" id="KEO72003.1"/>
    </source>
</evidence>
<dbReference type="AlphaFoldDB" id="A0A074KWM3"/>
<evidence type="ECO:0000313" key="3">
    <source>
        <dbReference type="Proteomes" id="UP000027821"/>
    </source>
</evidence>
<dbReference type="Proteomes" id="UP000027821">
    <property type="component" value="Unassembled WGS sequence"/>
</dbReference>
<dbReference type="STRING" id="1048983.EL17_18975"/>
<accession>A0A074KWM3</accession>
<dbReference type="CDD" id="cd24032">
    <property type="entry name" value="ASKHA_NBD_TsaB"/>
    <property type="match status" value="1"/>
</dbReference>
<dbReference type="OrthoDB" id="9784166at2"/>
<comment type="caution">
    <text evidence="2">The sequence shown here is derived from an EMBL/GenBank/DDBJ whole genome shotgun (WGS) entry which is preliminary data.</text>
</comment>
<dbReference type="InterPro" id="IPR043129">
    <property type="entry name" value="ATPase_NBD"/>
</dbReference>
<protein>
    <recommendedName>
        <fullName evidence="1">Gcp-like domain-containing protein</fullName>
    </recommendedName>
</protein>
<name>A0A074KWM3_9BACT</name>
<proteinExistence type="predicted"/>
<dbReference type="eggNOG" id="COG1214">
    <property type="taxonomic scope" value="Bacteria"/>
</dbReference>
<dbReference type="SUPFAM" id="SSF53067">
    <property type="entry name" value="Actin-like ATPase domain"/>
    <property type="match status" value="2"/>
</dbReference>
<organism evidence="2 3">
    <name type="scientific">Anditalea andensis</name>
    <dbReference type="NCBI Taxonomy" id="1048983"/>
    <lineage>
        <taxon>Bacteria</taxon>
        <taxon>Pseudomonadati</taxon>
        <taxon>Bacteroidota</taxon>
        <taxon>Cytophagia</taxon>
        <taxon>Cytophagales</taxon>
        <taxon>Cytophagaceae</taxon>
        <taxon>Anditalea</taxon>
    </lineage>
</organism>
<evidence type="ECO:0000259" key="1">
    <source>
        <dbReference type="Pfam" id="PF00814"/>
    </source>
</evidence>
<dbReference type="Pfam" id="PF00814">
    <property type="entry name" value="TsaD"/>
    <property type="match status" value="1"/>
</dbReference>
<feature type="domain" description="Gcp-like" evidence="1">
    <location>
        <begin position="36"/>
        <end position="127"/>
    </location>
</feature>